<dbReference type="Pfam" id="PF03171">
    <property type="entry name" value="2OG-FeII_Oxy"/>
    <property type="match status" value="1"/>
</dbReference>
<evidence type="ECO:0000256" key="1">
    <source>
        <dbReference type="ARBA" id="ARBA00004141"/>
    </source>
</evidence>
<feature type="transmembrane region" description="Helical" evidence="6">
    <location>
        <begin position="108"/>
        <end position="128"/>
    </location>
</feature>
<organism evidence="8 9">
    <name type="scientific">Penicillium cf. griseofulvum</name>
    <dbReference type="NCBI Taxonomy" id="2972120"/>
    <lineage>
        <taxon>Eukaryota</taxon>
        <taxon>Fungi</taxon>
        <taxon>Dikarya</taxon>
        <taxon>Ascomycota</taxon>
        <taxon>Pezizomycotina</taxon>
        <taxon>Eurotiomycetes</taxon>
        <taxon>Eurotiomycetidae</taxon>
        <taxon>Eurotiales</taxon>
        <taxon>Aspergillaceae</taxon>
        <taxon>Penicillium</taxon>
    </lineage>
</organism>
<feature type="domain" description="Fe2OG dioxygenase" evidence="7">
    <location>
        <begin position="622"/>
        <end position="741"/>
    </location>
</feature>
<comment type="caution">
    <text evidence="8">The sequence shown here is derived from an EMBL/GenBank/DDBJ whole genome shotgun (WGS) entry which is preliminary data.</text>
</comment>
<protein>
    <submittedName>
        <fullName evidence="8">Major facilitator superfamily domain general substrate transporter</fullName>
    </submittedName>
</protein>
<dbReference type="Pfam" id="PF07690">
    <property type="entry name" value="MFS_1"/>
    <property type="match status" value="1"/>
</dbReference>
<dbReference type="InterPro" id="IPR026992">
    <property type="entry name" value="DIOX_N"/>
</dbReference>
<evidence type="ECO:0000313" key="9">
    <source>
        <dbReference type="Proteomes" id="UP001150879"/>
    </source>
</evidence>
<dbReference type="OrthoDB" id="2250022at2759"/>
<reference evidence="8" key="1">
    <citation type="submission" date="2022-11" db="EMBL/GenBank/DDBJ databases">
        <authorList>
            <person name="Petersen C."/>
        </authorList>
    </citation>
    <scope>NUCLEOTIDE SEQUENCE</scope>
    <source>
        <strain evidence="8">IBT 16849</strain>
    </source>
</reference>
<comment type="subcellular location">
    <subcellularLocation>
        <location evidence="1">Membrane</location>
        <topology evidence="1">Multi-pass membrane protein</topology>
    </subcellularLocation>
</comment>
<feature type="transmembrane region" description="Helical" evidence="6">
    <location>
        <begin position="368"/>
        <end position="389"/>
    </location>
</feature>
<keyword evidence="4 6" id="KW-1133">Transmembrane helix</keyword>
<keyword evidence="5 6" id="KW-0472">Membrane</keyword>
<keyword evidence="2" id="KW-0813">Transport</keyword>
<dbReference type="InterPro" id="IPR044861">
    <property type="entry name" value="IPNS-like_FE2OG_OXY"/>
</dbReference>
<dbReference type="Gene3D" id="1.20.1250.20">
    <property type="entry name" value="MFS general substrate transporter like domains"/>
    <property type="match status" value="2"/>
</dbReference>
<feature type="transmembrane region" description="Helical" evidence="6">
    <location>
        <begin position="140"/>
        <end position="160"/>
    </location>
</feature>
<feature type="transmembrane region" description="Helical" evidence="6">
    <location>
        <begin position="244"/>
        <end position="264"/>
    </location>
</feature>
<keyword evidence="9" id="KW-1185">Reference proteome</keyword>
<gene>
    <name evidence="8" type="ORF">N7472_001537</name>
</gene>
<evidence type="ECO:0000313" key="8">
    <source>
        <dbReference type="EMBL" id="KAJ5211398.1"/>
    </source>
</evidence>
<evidence type="ECO:0000259" key="7">
    <source>
        <dbReference type="PROSITE" id="PS51471"/>
    </source>
</evidence>
<dbReference type="EMBL" id="JAPQKP010000001">
    <property type="protein sequence ID" value="KAJ5211398.1"/>
    <property type="molecule type" value="Genomic_DNA"/>
</dbReference>
<dbReference type="PANTHER" id="PTHR43791">
    <property type="entry name" value="PERMEASE-RELATED"/>
    <property type="match status" value="1"/>
</dbReference>
<dbReference type="GO" id="GO:0022857">
    <property type="term" value="F:transmembrane transporter activity"/>
    <property type="evidence" value="ECO:0007669"/>
    <property type="project" value="InterPro"/>
</dbReference>
<dbReference type="GO" id="GO:0044283">
    <property type="term" value="P:small molecule biosynthetic process"/>
    <property type="evidence" value="ECO:0007669"/>
    <property type="project" value="UniProtKB-ARBA"/>
</dbReference>
<dbReference type="InterPro" id="IPR011701">
    <property type="entry name" value="MFS"/>
</dbReference>
<evidence type="ECO:0000256" key="4">
    <source>
        <dbReference type="ARBA" id="ARBA00022989"/>
    </source>
</evidence>
<dbReference type="SUPFAM" id="SSF103473">
    <property type="entry name" value="MFS general substrate transporter"/>
    <property type="match status" value="1"/>
</dbReference>
<reference evidence="8" key="2">
    <citation type="journal article" date="2023" name="IMA Fungus">
        <title>Comparative genomic study of the Penicillium genus elucidates a diverse pangenome and 15 lateral gene transfer events.</title>
        <authorList>
            <person name="Petersen C."/>
            <person name="Sorensen T."/>
            <person name="Nielsen M.R."/>
            <person name="Sondergaard T.E."/>
            <person name="Sorensen J.L."/>
            <person name="Fitzpatrick D.A."/>
            <person name="Frisvad J.C."/>
            <person name="Nielsen K.L."/>
        </authorList>
    </citation>
    <scope>NUCLEOTIDE SEQUENCE</scope>
    <source>
        <strain evidence="8">IBT 16849</strain>
    </source>
</reference>
<feature type="transmembrane region" description="Helical" evidence="6">
    <location>
        <begin position="46"/>
        <end position="63"/>
    </location>
</feature>
<dbReference type="FunFam" id="1.20.1250.20:FF:000983">
    <property type="entry name" value="MFS transporter, putative"/>
    <property type="match status" value="1"/>
</dbReference>
<evidence type="ECO:0000256" key="2">
    <source>
        <dbReference type="ARBA" id="ARBA00022448"/>
    </source>
</evidence>
<dbReference type="InterPro" id="IPR027443">
    <property type="entry name" value="IPNS-like_sf"/>
</dbReference>
<evidence type="ECO:0000256" key="6">
    <source>
        <dbReference type="SAM" id="Phobius"/>
    </source>
</evidence>
<evidence type="ECO:0000256" key="3">
    <source>
        <dbReference type="ARBA" id="ARBA00022692"/>
    </source>
</evidence>
<dbReference type="InterPro" id="IPR005123">
    <property type="entry name" value="Oxoglu/Fe-dep_dioxygenase_dom"/>
</dbReference>
<name>A0A9W9T6I6_9EURO</name>
<sequence length="819" mass="90535">MTELVEKQAKPDSKGLILEQDALYQAYASKSPEWHRNMTHRLLRKVDWHLLPFLILMYLLNFLDRNNLSQARLGTLEEDLGMEGTDYNLATSILFVGYLLMQLPSNLLLTRVRPSLFLGIAMAIWSSWYTRQELSHRIAWFYSGSSLANAFGGLIGAGVLGNLDGVHGIAGWRWLFIIEGVITVGISVLAAIFLPNYPASTPWLDEQEQAYAQWRLMHDAGAADEVGSTSIKEALGLVFADKRIYLFILLQHISLLSQNFQYFFPTIVQTLGYGNVETLLITAPVWVATFLISLLVTWTSGRTNDRSLHIICLMMISVVGGVVATVTTNIGARFFAMFLMPMGAVSAYQIIIAWVANSFPRPLVKRSAAIAIANMIGNTASIYGSYMWPSSSGPRYISGGSATAAIAFLVALVALVIRLMHVHMNKRLDETNPAGVHYNSDLETRAVGFRESLHFINFMSAHNDFSQALSPSKPIFLASLREALVNVGFFYLRNAPISVQTQEQFIAKALDLFELPLEKKLEIEMVHSPHFLGYSRLGAEITALKSDYREQFDFATELPAPGLNEPLYRNVVGPNQWPDETAIPSFREAFDTYLSQVSSLAESFPALIAEALDLPPSAFNQVFDTPQQHKLKLIKYPPPPGASNGKSAFQGVGPHKDSGFLTFLLQGTPHHGLEVQNKNGTWISAPPVPGTLVINIGRSLEALTGGICTATTHRVNLWPQNFQDGAGSLGPRFSFPVFQGVSLDLSADEISLNIPPHIRGLVKNDKFKSDAEATFNEIFHGSIGEGTFIARVTSHQDVGQRWYPEVLAKALKGQRDFLT</sequence>
<feature type="transmembrane region" description="Helical" evidence="6">
    <location>
        <begin position="308"/>
        <end position="328"/>
    </location>
</feature>
<dbReference type="Pfam" id="PF14226">
    <property type="entry name" value="DIOX_N"/>
    <property type="match status" value="1"/>
</dbReference>
<dbReference type="GO" id="GO:0016020">
    <property type="term" value="C:membrane"/>
    <property type="evidence" value="ECO:0007669"/>
    <property type="project" value="UniProtKB-SubCell"/>
</dbReference>
<feature type="transmembrane region" description="Helical" evidence="6">
    <location>
        <begin position="276"/>
        <end position="296"/>
    </location>
</feature>
<feature type="transmembrane region" description="Helical" evidence="6">
    <location>
        <begin position="395"/>
        <end position="417"/>
    </location>
</feature>
<dbReference type="AlphaFoldDB" id="A0A9W9T6I6"/>
<dbReference type="SUPFAM" id="SSF51197">
    <property type="entry name" value="Clavaminate synthase-like"/>
    <property type="match status" value="1"/>
</dbReference>
<accession>A0A9W9T6I6</accession>
<evidence type="ECO:0000256" key="5">
    <source>
        <dbReference type="ARBA" id="ARBA00023136"/>
    </source>
</evidence>
<dbReference type="Proteomes" id="UP001150879">
    <property type="component" value="Unassembled WGS sequence"/>
</dbReference>
<feature type="transmembrane region" description="Helical" evidence="6">
    <location>
        <begin position="172"/>
        <end position="194"/>
    </location>
</feature>
<proteinExistence type="predicted"/>
<dbReference type="Gene3D" id="2.60.120.330">
    <property type="entry name" value="B-lactam Antibiotic, Isopenicillin N Synthase, Chain"/>
    <property type="match status" value="1"/>
</dbReference>
<dbReference type="PANTHER" id="PTHR43791:SF20">
    <property type="entry name" value="TRANSPORTER, PUTATIVE (AFU_ORTHOLOGUE AFUA_3G14670)-RELATED"/>
    <property type="match status" value="1"/>
</dbReference>
<keyword evidence="3 6" id="KW-0812">Transmembrane</keyword>
<feature type="transmembrane region" description="Helical" evidence="6">
    <location>
        <begin position="334"/>
        <end position="356"/>
    </location>
</feature>
<dbReference type="PROSITE" id="PS51471">
    <property type="entry name" value="FE2OG_OXY"/>
    <property type="match status" value="1"/>
</dbReference>
<dbReference type="InterPro" id="IPR036259">
    <property type="entry name" value="MFS_trans_sf"/>
</dbReference>